<gene>
    <name evidence="6" type="ORF">GJV26_27810</name>
</gene>
<keyword evidence="7" id="KW-1185">Reference proteome</keyword>
<proteinExistence type="inferred from homology"/>
<dbReference type="PROSITE" id="PS50931">
    <property type="entry name" value="HTH_LYSR"/>
    <property type="match status" value="1"/>
</dbReference>
<evidence type="ECO:0000313" key="6">
    <source>
        <dbReference type="EMBL" id="MUI16232.1"/>
    </source>
</evidence>
<dbReference type="Gene3D" id="1.10.10.10">
    <property type="entry name" value="Winged helix-like DNA-binding domain superfamily/Winged helix DNA-binding domain"/>
    <property type="match status" value="1"/>
</dbReference>
<dbReference type="RefSeq" id="WP_155711816.1">
    <property type="nucleotide sequence ID" value="NZ_BMWU01000030.1"/>
</dbReference>
<evidence type="ECO:0000256" key="2">
    <source>
        <dbReference type="ARBA" id="ARBA00023015"/>
    </source>
</evidence>
<dbReference type="GO" id="GO:0006351">
    <property type="term" value="P:DNA-templated transcription"/>
    <property type="evidence" value="ECO:0007669"/>
    <property type="project" value="TreeGrafter"/>
</dbReference>
<dbReference type="PANTHER" id="PTHR30537:SF26">
    <property type="entry name" value="GLYCINE CLEAVAGE SYSTEM TRANSCRIPTIONAL ACTIVATOR"/>
    <property type="match status" value="1"/>
</dbReference>
<dbReference type="Proteomes" id="UP000431684">
    <property type="component" value="Unassembled WGS sequence"/>
</dbReference>
<evidence type="ECO:0000256" key="1">
    <source>
        <dbReference type="ARBA" id="ARBA00009437"/>
    </source>
</evidence>
<dbReference type="SUPFAM" id="SSF46785">
    <property type="entry name" value="Winged helix' DNA-binding domain"/>
    <property type="match status" value="1"/>
</dbReference>
<dbReference type="GO" id="GO:0043565">
    <property type="term" value="F:sequence-specific DNA binding"/>
    <property type="evidence" value="ECO:0007669"/>
    <property type="project" value="TreeGrafter"/>
</dbReference>
<dbReference type="InterPro" id="IPR036388">
    <property type="entry name" value="WH-like_DNA-bd_sf"/>
</dbReference>
<dbReference type="Pfam" id="PF03466">
    <property type="entry name" value="LysR_substrate"/>
    <property type="match status" value="1"/>
</dbReference>
<dbReference type="InterPro" id="IPR058163">
    <property type="entry name" value="LysR-type_TF_proteobact-type"/>
</dbReference>
<dbReference type="Pfam" id="PF00126">
    <property type="entry name" value="HTH_1"/>
    <property type="match status" value="1"/>
</dbReference>
<accession>A0A6I3XSE7</accession>
<dbReference type="Gene3D" id="3.40.190.10">
    <property type="entry name" value="Periplasmic binding protein-like II"/>
    <property type="match status" value="2"/>
</dbReference>
<comment type="caution">
    <text evidence="6">The sequence shown here is derived from an EMBL/GenBank/DDBJ whole genome shotgun (WGS) entry which is preliminary data.</text>
</comment>
<evidence type="ECO:0000256" key="3">
    <source>
        <dbReference type="ARBA" id="ARBA00023125"/>
    </source>
</evidence>
<keyword evidence="2" id="KW-0805">Transcription regulation</keyword>
<evidence type="ECO:0000313" key="7">
    <source>
        <dbReference type="Proteomes" id="UP000431684"/>
    </source>
</evidence>
<dbReference type="SUPFAM" id="SSF53850">
    <property type="entry name" value="Periplasmic binding protein-like II"/>
    <property type="match status" value="1"/>
</dbReference>
<dbReference type="AlphaFoldDB" id="A0A6I3XSE7"/>
<sequence length="316" mass="34857">MQGATTKALRSLSGLIDFDCAARWGSFTLAAQELHKTPAAISLQVKQLEEAVGFTLFVRHPRHIALTPKGQELAVTVARVLRDLHAKVDALRGGDEENVVRISTTHTFAIKFLAPRLGRFTQRHPHLDIRLDSTERLVDVEHEDMDLAIRHGRLVDHPAALYHDRLVAVYSPALLAPGEAELVLADLNRFPLLYDETTDYWIKLLRTHGVPEGCFDFSRGFTNLAVAAQAAIVGHGIALVPYSLACDDIDRGVLRLMRGASVPYSHGYYWVLAPRKAVLPKVVSFRSWVEEEVAQMERTLRARIGGAGPAGDAGPP</sequence>
<reference evidence="6 7" key="1">
    <citation type="submission" date="2019-11" db="EMBL/GenBank/DDBJ databases">
        <title>Draft Genome Sequences of Six Type Strains of the Genus Massilia.</title>
        <authorList>
            <person name="Miess H."/>
            <person name="Frediansyah A."/>
            <person name="Goeker M."/>
            <person name="Gross H."/>
        </authorList>
    </citation>
    <scope>NUCLEOTIDE SEQUENCE [LARGE SCALE GENOMIC DNA]</scope>
    <source>
        <strain evidence="6 7">DSM 17513</strain>
    </source>
</reference>
<dbReference type="CDD" id="cd08432">
    <property type="entry name" value="PBP2_GcdR_TrpI_HvrB_AmpR_like"/>
    <property type="match status" value="1"/>
</dbReference>
<dbReference type="PANTHER" id="PTHR30537">
    <property type="entry name" value="HTH-TYPE TRANSCRIPTIONAL REGULATOR"/>
    <property type="match status" value="1"/>
</dbReference>
<organism evidence="6 7">
    <name type="scientific">Pseudoduganella dura</name>
    <dbReference type="NCBI Taxonomy" id="321982"/>
    <lineage>
        <taxon>Bacteria</taxon>
        <taxon>Pseudomonadati</taxon>
        <taxon>Pseudomonadota</taxon>
        <taxon>Betaproteobacteria</taxon>
        <taxon>Burkholderiales</taxon>
        <taxon>Oxalobacteraceae</taxon>
        <taxon>Telluria group</taxon>
        <taxon>Pseudoduganella</taxon>
    </lineage>
</organism>
<dbReference type="PRINTS" id="PR00039">
    <property type="entry name" value="HTHLYSR"/>
</dbReference>
<dbReference type="OrthoDB" id="8683153at2"/>
<dbReference type="InterPro" id="IPR000847">
    <property type="entry name" value="LysR_HTH_N"/>
</dbReference>
<dbReference type="InterPro" id="IPR005119">
    <property type="entry name" value="LysR_subst-bd"/>
</dbReference>
<protein>
    <submittedName>
        <fullName evidence="6">LysR family transcriptional regulator</fullName>
    </submittedName>
</protein>
<evidence type="ECO:0000256" key="4">
    <source>
        <dbReference type="ARBA" id="ARBA00023163"/>
    </source>
</evidence>
<keyword evidence="3" id="KW-0238">DNA-binding</keyword>
<evidence type="ECO:0000259" key="5">
    <source>
        <dbReference type="PROSITE" id="PS50931"/>
    </source>
</evidence>
<dbReference type="InterPro" id="IPR036390">
    <property type="entry name" value="WH_DNA-bd_sf"/>
</dbReference>
<feature type="domain" description="HTH lysR-type" evidence="5">
    <location>
        <begin position="10"/>
        <end position="67"/>
    </location>
</feature>
<dbReference type="GO" id="GO:0003700">
    <property type="term" value="F:DNA-binding transcription factor activity"/>
    <property type="evidence" value="ECO:0007669"/>
    <property type="project" value="InterPro"/>
</dbReference>
<keyword evidence="4" id="KW-0804">Transcription</keyword>
<name>A0A6I3XSE7_9BURK</name>
<dbReference type="EMBL" id="WNWM01000002">
    <property type="protein sequence ID" value="MUI16232.1"/>
    <property type="molecule type" value="Genomic_DNA"/>
</dbReference>
<comment type="similarity">
    <text evidence="1">Belongs to the LysR transcriptional regulatory family.</text>
</comment>